<reference evidence="2 3" key="1">
    <citation type="submission" date="2020-08" db="EMBL/GenBank/DDBJ databases">
        <title>Genomic Encyclopedia of Type Strains, Phase IV (KMG-IV): sequencing the most valuable type-strain genomes for metagenomic binning, comparative biology and taxonomic classification.</title>
        <authorList>
            <person name="Goeker M."/>
        </authorList>
    </citation>
    <scope>NUCLEOTIDE SEQUENCE [LARGE SCALE GENOMIC DNA]</scope>
    <source>
        <strain evidence="2 3">DSM 27026</strain>
    </source>
</reference>
<accession>A0A840VED5</accession>
<proteinExistence type="predicted"/>
<evidence type="ECO:0000256" key="1">
    <source>
        <dbReference type="SAM" id="Phobius"/>
    </source>
</evidence>
<dbReference type="Proteomes" id="UP000553706">
    <property type="component" value="Unassembled WGS sequence"/>
</dbReference>
<name>A0A840VED5_9PROT</name>
<gene>
    <name evidence="2" type="ORF">HNP71_002374</name>
</gene>
<evidence type="ECO:0000313" key="3">
    <source>
        <dbReference type="Proteomes" id="UP000553706"/>
    </source>
</evidence>
<evidence type="ECO:0000313" key="2">
    <source>
        <dbReference type="EMBL" id="MBB5374104.1"/>
    </source>
</evidence>
<feature type="transmembrane region" description="Helical" evidence="1">
    <location>
        <begin position="27"/>
        <end position="48"/>
    </location>
</feature>
<dbReference type="AlphaFoldDB" id="A0A840VED5"/>
<protein>
    <submittedName>
        <fullName evidence="2">Uncharacterized protein</fullName>
    </submittedName>
</protein>
<keyword evidence="1" id="KW-1133">Transmembrane helix</keyword>
<organism evidence="2 3">
    <name type="scientific">Acidocella aromatica</name>
    <dbReference type="NCBI Taxonomy" id="1303579"/>
    <lineage>
        <taxon>Bacteria</taxon>
        <taxon>Pseudomonadati</taxon>
        <taxon>Pseudomonadota</taxon>
        <taxon>Alphaproteobacteria</taxon>
        <taxon>Acetobacterales</taxon>
        <taxon>Acidocellaceae</taxon>
        <taxon>Acidocella</taxon>
    </lineage>
</organism>
<sequence>MAIQPAPETPVDFDTPSKKGWEFFTKFLTVNVALCIAALLLIGLLTVWR</sequence>
<comment type="caution">
    <text evidence="2">The sequence shown here is derived from an EMBL/GenBank/DDBJ whole genome shotgun (WGS) entry which is preliminary data.</text>
</comment>
<keyword evidence="3" id="KW-1185">Reference proteome</keyword>
<dbReference type="RefSeq" id="WP_183267120.1">
    <property type="nucleotide sequence ID" value="NZ_JACHFJ010000012.1"/>
</dbReference>
<dbReference type="EMBL" id="JACHFJ010000012">
    <property type="protein sequence ID" value="MBB5374104.1"/>
    <property type="molecule type" value="Genomic_DNA"/>
</dbReference>
<keyword evidence="1" id="KW-0812">Transmembrane</keyword>
<keyword evidence="1" id="KW-0472">Membrane</keyword>